<dbReference type="PANTHER" id="PTHR35936:SF25">
    <property type="entry name" value="ABC TRANSPORTER SUBSTRATE-BINDING PROTEIN"/>
    <property type="match status" value="1"/>
</dbReference>
<dbReference type="SUPFAM" id="SSF53850">
    <property type="entry name" value="Periplasmic binding protein-like II"/>
    <property type="match status" value="1"/>
</dbReference>
<evidence type="ECO:0000313" key="4">
    <source>
        <dbReference type="Proteomes" id="UP000192907"/>
    </source>
</evidence>
<dbReference type="STRING" id="1513793.SAMN06296036_105224"/>
<dbReference type="InterPro" id="IPR001638">
    <property type="entry name" value="Solute-binding_3/MltF_N"/>
</dbReference>
<protein>
    <submittedName>
        <fullName evidence="3">Polar amino acid transport system substrate-binding protein</fullName>
    </submittedName>
</protein>
<reference evidence="4" key="1">
    <citation type="submission" date="2017-04" db="EMBL/GenBank/DDBJ databases">
        <authorList>
            <person name="Varghese N."/>
            <person name="Submissions S."/>
        </authorList>
    </citation>
    <scope>NUCLEOTIDE SEQUENCE [LARGE SCALE GENOMIC DNA]</scope>
    <source>
        <strain evidence="4">RKEM611</strain>
    </source>
</reference>
<name>A0A1Y6BJS3_9BACT</name>
<dbReference type="Proteomes" id="UP000192907">
    <property type="component" value="Unassembled WGS sequence"/>
</dbReference>
<keyword evidence="4" id="KW-1185">Reference proteome</keyword>
<dbReference type="PANTHER" id="PTHR35936">
    <property type="entry name" value="MEMBRANE-BOUND LYTIC MUREIN TRANSGLYCOSYLASE F"/>
    <property type="match status" value="1"/>
</dbReference>
<dbReference type="Gene3D" id="3.40.190.10">
    <property type="entry name" value="Periplasmic binding protein-like II"/>
    <property type="match status" value="2"/>
</dbReference>
<proteinExistence type="predicted"/>
<evidence type="ECO:0000313" key="3">
    <source>
        <dbReference type="EMBL" id="SMF13266.1"/>
    </source>
</evidence>
<dbReference type="AlphaFoldDB" id="A0A1Y6BJS3"/>
<evidence type="ECO:0000256" key="1">
    <source>
        <dbReference type="ARBA" id="ARBA00022729"/>
    </source>
</evidence>
<accession>A0A1Y6BJS3</accession>
<keyword evidence="1" id="KW-0732">Signal</keyword>
<gene>
    <name evidence="3" type="ORF">SAMN06296036_105224</name>
</gene>
<dbReference type="RefSeq" id="WP_132317263.1">
    <property type="nucleotide sequence ID" value="NZ_SLZT01000005.1"/>
</dbReference>
<sequence>MAESAPATASPRFGHHSLAYDGNFDTIVGVTISLARSMFVRLFCSVLAILGFSSFTQPLHASKQPIIINDSKWPPFFYGVTELKGLGKEVLHSCLDNMGIPHKFKFHPIKRMRVMMEKGLIDINIYSHKKSREKFLYYGQEPLFVSSYNPIVLKGSGIKINKISDFDKHRLGHQIGLRYSIEYHDYIKKRQKDRSLDEANSIESNLRKLLQKRIDVFVATKSSALLVAKEMGMQDKIEALDYAVQLSKYYVALSRKTSRVTNPKEFLKKVDSCIKNKKNNKEYCKITSKYSLPCSI</sequence>
<evidence type="ECO:0000259" key="2">
    <source>
        <dbReference type="Pfam" id="PF00497"/>
    </source>
</evidence>
<feature type="domain" description="Solute-binding protein family 3/N-terminal" evidence="2">
    <location>
        <begin position="68"/>
        <end position="290"/>
    </location>
</feature>
<dbReference type="OrthoDB" id="6291620at2"/>
<dbReference type="Pfam" id="PF00497">
    <property type="entry name" value="SBP_bac_3"/>
    <property type="match status" value="1"/>
</dbReference>
<dbReference type="EMBL" id="FWZT01000005">
    <property type="protein sequence ID" value="SMF13266.1"/>
    <property type="molecule type" value="Genomic_DNA"/>
</dbReference>
<organism evidence="3 4">
    <name type="scientific">Pseudobacteriovorax antillogorgiicola</name>
    <dbReference type="NCBI Taxonomy" id="1513793"/>
    <lineage>
        <taxon>Bacteria</taxon>
        <taxon>Pseudomonadati</taxon>
        <taxon>Bdellovibrionota</taxon>
        <taxon>Oligoflexia</taxon>
        <taxon>Oligoflexales</taxon>
        <taxon>Pseudobacteriovoracaceae</taxon>
        <taxon>Pseudobacteriovorax</taxon>
    </lineage>
</organism>